<dbReference type="Pfam" id="PF10328">
    <property type="entry name" value="7TM_GPCR_Srx"/>
    <property type="match status" value="1"/>
</dbReference>
<keyword evidence="1" id="KW-0812">Transmembrane</keyword>
<dbReference type="InterPro" id="IPR019430">
    <property type="entry name" value="7TM_GPCR_serpentine_rcpt_Srx"/>
</dbReference>
<dbReference type="Gene3D" id="1.20.1070.10">
    <property type="entry name" value="Rhodopsin 7-helix transmembrane proteins"/>
    <property type="match status" value="1"/>
</dbReference>
<dbReference type="AlphaFoldDB" id="A0A1I7S092"/>
<feature type="transmembrane region" description="Helical" evidence="1">
    <location>
        <begin position="193"/>
        <end position="213"/>
    </location>
</feature>
<evidence type="ECO:0000256" key="1">
    <source>
        <dbReference type="SAM" id="Phobius"/>
    </source>
</evidence>
<evidence type="ECO:0000259" key="2">
    <source>
        <dbReference type="Pfam" id="PF10328"/>
    </source>
</evidence>
<keyword evidence="1" id="KW-0472">Membrane</keyword>
<proteinExistence type="predicted"/>
<feature type="transmembrane region" description="Helical" evidence="1">
    <location>
        <begin position="66"/>
        <end position="87"/>
    </location>
</feature>
<sequence length="323" mass="37054">MDNMTEVTILSDAEMLMATTMSTMCCTATFPIFFTLVTFIGLYFQLATILVIIRDSHYRRNISYRLLGYIGVVNAGHMILFIMLVPYGFTCERQRFDYIAVTGVISNFAYYVSEPLGVLLAVNRYMEICVPRFKTYNETKNFYDASSLLTFIIIIVVSIWMFTGEGCHVYYFCYRYSYYKDCPKAEFIRGRSFMVYACLLSELIIYLITVGHIAAQRTITGEKLRLMTPEKRLLIMCIIHFVNTAWRQGAQHVNNVFFVYSPLSQVSSVTAMALSDVINAILPLIFNRPLLMDTLTILKARKPRLFSFTSLSSTQLSIQQTSV</sequence>
<evidence type="ECO:0000313" key="3">
    <source>
        <dbReference type="Proteomes" id="UP000095284"/>
    </source>
</evidence>
<keyword evidence="1" id="KW-1133">Transmembrane helix</keyword>
<name>A0A1I7S092_BURXY</name>
<feature type="transmembrane region" description="Helical" evidence="1">
    <location>
        <begin position="30"/>
        <end position="54"/>
    </location>
</feature>
<organism evidence="3 4">
    <name type="scientific">Bursaphelenchus xylophilus</name>
    <name type="common">Pinewood nematode worm</name>
    <name type="synonym">Aphelenchoides xylophilus</name>
    <dbReference type="NCBI Taxonomy" id="6326"/>
    <lineage>
        <taxon>Eukaryota</taxon>
        <taxon>Metazoa</taxon>
        <taxon>Ecdysozoa</taxon>
        <taxon>Nematoda</taxon>
        <taxon>Chromadorea</taxon>
        <taxon>Rhabditida</taxon>
        <taxon>Tylenchina</taxon>
        <taxon>Tylenchomorpha</taxon>
        <taxon>Aphelenchoidea</taxon>
        <taxon>Aphelenchoididae</taxon>
        <taxon>Bursaphelenchus</taxon>
    </lineage>
</organism>
<feature type="domain" description="7TM GPCR serpentine receptor class x (Srx)" evidence="2">
    <location>
        <begin position="36"/>
        <end position="220"/>
    </location>
</feature>
<protein>
    <submittedName>
        <fullName evidence="4">7TM_GPCR_Srx domain-containing protein</fullName>
    </submittedName>
</protein>
<feature type="transmembrane region" description="Helical" evidence="1">
    <location>
        <begin position="99"/>
        <end position="122"/>
    </location>
</feature>
<feature type="transmembrane region" description="Helical" evidence="1">
    <location>
        <begin position="142"/>
        <end position="162"/>
    </location>
</feature>
<dbReference type="Proteomes" id="UP000095284">
    <property type="component" value="Unplaced"/>
</dbReference>
<dbReference type="SUPFAM" id="SSF81321">
    <property type="entry name" value="Family A G protein-coupled receptor-like"/>
    <property type="match status" value="1"/>
</dbReference>
<dbReference type="WBParaSite" id="BXY_0641600.1">
    <property type="protein sequence ID" value="BXY_0641600.1"/>
    <property type="gene ID" value="BXY_0641600"/>
</dbReference>
<accession>A0A1I7S092</accession>
<evidence type="ECO:0000313" key="4">
    <source>
        <dbReference type="WBParaSite" id="BXY_0641600.1"/>
    </source>
</evidence>
<reference evidence="4" key="1">
    <citation type="submission" date="2016-11" db="UniProtKB">
        <authorList>
            <consortium name="WormBaseParasite"/>
        </authorList>
    </citation>
    <scope>IDENTIFICATION</scope>
</reference>